<dbReference type="AlphaFoldDB" id="A0A9E8LY35"/>
<dbReference type="SUPFAM" id="SSF52540">
    <property type="entry name" value="P-loop containing nucleoside triphosphate hydrolases"/>
    <property type="match status" value="1"/>
</dbReference>
<reference evidence="2" key="1">
    <citation type="submission" date="2022-09" db="EMBL/GenBank/DDBJ databases">
        <title>Complete Genomes of Fervidibacillus albus and Fervidibacillus halotolerans isolated from tidal flat sediments.</title>
        <authorList>
            <person name="Kwon K.K."/>
            <person name="Yang S.-H."/>
            <person name="Park M.J."/>
            <person name="Oh H.-M."/>
        </authorList>
    </citation>
    <scope>NUCLEOTIDE SEQUENCE</scope>
    <source>
        <strain evidence="2">MEBiC13594</strain>
    </source>
</reference>
<gene>
    <name evidence="2" type="ORF">OE105_09780</name>
</gene>
<proteinExistence type="predicted"/>
<dbReference type="Pfam" id="PF09848">
    <property type="entry name" value="SLFN-g3_helicase"/>
    <property type="match status" value="1"/>
</dbReference>
<protein>
    <submittedName>
        <fullName evidence="2">DUF2075 domain-containing protein</fullName>
    </submittedName>
</protein>
<dbReference type="InterPro" id="IPR027417">
    <property type="entry name" value="P-loop_NTPase"/>
</dbReference>
<dbReference type="Gene3D" id="3.40.50.300">
    <property type="entry name" value="P-loop containing nucleotide triphosphate hydrolases"/>
    <property type="match status" value="1"/>
</dbReference>
<dbReference type="RefSeq" id="WP_275419998.1">
    <property type="nucleotide sequence ID" value="NZ_CP106877.1"/>
</dbReference>
<evidence type="ECO:0000313" key="2">
    <source>
        <dbReference type="EMBL" id="WAA11873.1"/>
    </source>
</evidence>
<dbReference type="InterPro" id="IPR018647">
    <property type="entry name" value="SLFN_3-like_DNA/RNA_helicase"/>
</dbReference>
<evidence type="ECO:0000313" key="3">
    <source>
        <dbReference type="Proteomes" id="UP001164726"/>
    </source>
</evidence>
<organism evidence="2 3">
    <name type="scientific">Fervidibacillus halotolerans</name>
    <dbReference type="NCBI Taxonomy" id="2980027"/>
    <lineage>
        <taxon>Bacteria</taxon>
        <taxon>Bacillati</taxon>
        <taxon>Bacillota</taxon>
        <taxon>Bacilli</taxon>
        <taxon>Bacillales</taxon>
        <taxon>Bacillaceae</taxon>
        <taxon>Fervidibacillus</taxon>
    </lineage>
</organism>
<dbReference type="EMBL" id="CP106877">
    <property type="protein sequence ID" value="WAA11873.1"/>
    <property type="molecule type" value="Genomic_DNA"/>
</dbReference>
<accession>A0A9E8LY35</accession>
<dbReference type="KEGG" id="fhl:OE105_09780"/>
<keyword evidence="3" id="KW-1185">Reference proteome</keyword>
<evidence type="ECO:0000259" key="1">
    <source>
        <dbReference type="Pfam" id="PF09848"/>
    </source>
</evidence>
<name>A0A9E8LY35_9BACI</name>
<sequence length="229" mass="27380">MSNGHYKLKNEYGWKIYSIKDFVKNFINNDTEKINSIDFIIFDEAQRTYSNQMEKILSVLQDKSAKCIFSYDPNQFLGEYENKGKIEKWIDSIGDQYKIYHLKGKIRTNKELSAFVQNLFDKNKINPNIEYKNFYLQYFTKAKDVKMFCDVLKNNGWQVLNYTSSIYNVLPYDSYQSDYDFNAHEVIGQEFDNVAVVINNYFFYKIVRLIQQDPQDHLNINSIRCYFKI</sequence>
<feature type="domain" description="Schlafen group 3-like DNA/RNA helicase" evidence="1">
    <location>
        <begin position="16"/>
        <end position="147"/>
    </location>
</feature>
<dbReference type="Proteomes" id="UP001164726">
    <property type="component" value="Chromosome"/>
</dbReference>